<dbReference type="OrthoDB" id="9774190at2"/>
<dbReference type="PANTHER" id="PTHR30576">
    <property type="entry name" value="COLANIC BIOSYNTHESIS UDP-GLUCOSE LIPID CARRIER TRANSFERASE"/>
    <property type="match status" value="1"/>
</dbReference>
<accession>A0A327WTL6</accession>
<comment type="caution">
    <text evidence="4">The sequence shown here is derived from an EMBL/GenBank/DDBJ whole genome shotgun (WGS) entry which is preliminary data.</text>
</comment>
<evidence type="ECO:0000313" key="4">
    <source>
        <dbReference type="EMBL" id="RAJ94592.1"/>
    </source>
</evidence>
<sequence length="181" mass="20848">MVASTDLKHVYTSIKSMYADILLAALVILLLLIWSIPLVGLVIKLMSLGHVLSIQRCTKRPNRAFRRLKSQIMKHDGRTMSIRKFLWENSLDELPQLLNVLPNDMSEDADHPRAVDKVYWSAIPYYVSWYAVRSGITGLPQFCRAHGFAETTQEMVWRVRYNLYYIQSHSLLFSGFSGGRL</sequence>
<protein>
    <submittedName>
        <fullName evidence="4">Putative colanic acid biosynthesis UDP-glucose lipid carrier transferase</fullName>
    </submittedName>
</protein>
<keyword evidence="2" id="KW-0812">Transmembrane</keyword>
<dbReference type="AlphaFoldDB" id="A0A327WTL6"/>
<gene>
    <name evidence="4" type="ORF">LX87_04479</name>
</gene>
<dbReference type="PANTHER" id="PTHR30576:SF0">
    <property type="entry name" value="UNDECAPRENYL-PHOSPHATE N-ACETYLGALACTOSAMINYL 1-PHOSPHATE TRANSFERASE-RELATED"/>
    <property type="match status" value="1"/>
</dbReference>
<evidence type="ECO:0000259" key="3">
    <source>
        <dbReference type="Pfam" id="PF02397"/>
    </source>
</evidence>
<evidence type="ECO:0000313" key="5">
    <source>
        <dbReference type="Proteomes" id="UP000248790"/>
    </source>
</evidence>
<keyword evidence="5" id="KW-1185">Reference proteome</keyword>
<name>A0A327WTL6_LARAB</name>
<feature type="domain" description="Bacterial sugar transferase" evidence="3">
    <location>
        <begin position="19"/>
        <end position="173"/>
    </location>
</feature>
<organism evidence="4 5">
    <name type="scientific">Larkinella arboricola</name>
    <dbReference type="NCBI Taxonomy" id="643671"/>
    <lineage>
        <taxon>Bacteria</taxon>
        <taxon>Pseudomonadati</taxon>
        <taxon>Bacteroidota</taxon>
        <taxon>Cytophagia</taxon>
        <taxon>Cytophagales</taxon>
        <taxon>Spirosomataceae</taxon>
        <taxon>Larkinella</taxon>
    </lineage>
</organism>
<keyword evidence="4" id="KW-0808">Transferase</keyword>
<evidence type="ECO:0000256" key="1">
    <source>
        <dbReference type="ARBA" id="ARBA00006464"/>
    </source>
</evidence>
<keyword evidence="2" id="KW-0472">Membrane</keyword>
<keyword evidence="2" id="KW-1133">Transmembrane helix</keyword>
<evidence type="ECO:0000256" key="2">
    <source>
        <dbReference type="SAM" id="Phobius"/>
    </source>
</evidence>
<reference evidence="4 5" key="1">
    <citation type="submission" date="2018-06" db="EMBL/GenBank/DDBJ databases">
        <title>Genomic Encyclopedia of Archaeal and Bacterial Type Strains, Phase II (KMG-II): from individual species to whole genera.</title>
        <authorList>
            <person name="Goeker M."/>
        </authorList>
    </citation>
    <scope>NUCLEOTIDE SEQUENCE [LARGE SCALE GENOMIC DNA]</scope>
    <source>
        <strain evidence="4 5">DSM 21851</strain>
    </source>
</reference>
<dbReference type="EMBL" id="QLMC01000005">
    <property type="protein sequence ID" value="RAJ94592.1"/>
    <property type="molecule type" value="Genomic_DNA"/>
</dbReference>
<feature type="transmembrane region" description="Helical" evidence="2">
    <location>
        <begin position="21"/>
        <end position="43"/>
    </location>
</feature>
<dbReference type="InterPro" id="IPR003362">
    <property type="entry name" value="Bact_transf"/>
</dbReference>
<comment type="similarity">
    <text evidence="1">Belongs to the bacterial sugar transferase family.</text>
</comment>
<dbReference type="Proteomes" id="UP000248790">
    <property type="component" value="Unassembled WGS sequence"/>
</dbReference>
<dbReference type="Pfam" id="PF02397">
    <property type="entry name" value="Bac_transf"/>
    <property type="match status" value="1"/>
</dbReference>
<dbReference type="GO" id="GO:0016780">
    <property type="term" value="F:phosphotransferase activity, for other substituted phosphate groups"/>
    <property type="evidence" value="ECO:0007669"/>
    <property type="project" value="TreeGrafter"/>
</dbReference>
<proteinExistence type="inferred from homology"/>